<evidence type="ECO:0000313" key="2">
    <source>
        <dbReference type="EMBL" id="KAK1736345.1"/>
    </source>
</evidence>
<feature type="domain" description="ASPIC/UnbV" evidence="1">
    <location>
        <begin position="110"/>
        <end position="170"/>
    </location>
</feature>
<dbReference type="InterPro" id="IPR011519">
    <property type="entry name" value="UnbV_ASPIC"/>
</dbReference>
<evidence type="ECO:0000259" key="1">
    <source>
        <dbReference type="Pfam" id="PF07593"/>
    </source>
</evidence>
<sequence length="194" mass="21318">MIEDWPLGDLQRTTGWKPEPRDIELACDGREGREGYSNYWGKEVCSKSSVPTPRMYGFQLIDLNNDGFLDAVLASGIGYQRFFLNNPEASKGNRFIRVELKSTVSNVHSIGTTLIFEASGLEPQLREITSFGYGNSIGGGVDDRIVFGLGQNAEPVSLTVRWPSMKETVISLTGLGLGHISNYSNPIIVTKDIA</sequence>
<dbReference type="EMBL" id="JATAAI010000029">
    <property type="protein sequence ID" value="KAK1736345.1"/>
    <property type="molecule type" value="Genomic_DNA"/>
</dbReference>
<keyword evidence="3" id="KW-1185">Reference proteome</keyword>
<comment type="caution">
    <text evidence="2">The sequence shown here is derived from an EMBL/GenBank/DDBJ whole genome shotgun (WGS) entry which is preliminary data.</text>
</comment>
<name>A0AAD8XZK6_9STRA</name>
<organism evidence="2 3">
    <name type="scientific">Skeletonema marinoi</name>
    <dbReference type="NCBI Taxonomy" id="267567"/>
    <lineage>
        <taxon>Eukaryota</taxon>
        <taxon>Sar</taxon>
        <taxon>Stramenopiles</taxon>
        <taxon>Ochrophyta</taxon>
        <taxon>Bacillariophyta</taxon>
        <taxon>Coscinodiscophyceae</taxon>
        <taxon>Thalassiosirophycidae</taxon>
        <taxon>Thalassiosirales</taxon>
        <taxon>Skeletonemataceae</taxon>
        <taxon>Skeletonema</taxon>
        <taxon>Skeletonema marinoi-dohrnii complex</taxon>
    </lineage>
</organism>
<reference evidence="2" key="1">
    <citation type="submission" date="2023-06" db="EMBL/GenBank/DDBJ databases">
        <title>Survivors Of The Sea: Transcriptome response of Skeletonema marinoi to long-term dormancy.</title>
        <authorList>
            <person name="Pinder M.I.M."/>
            <person name="Kourtchenko O."/>
            <person name="Robertson E.K."/>
            <person name="Larsson T."/>
            <person name="Maumus F."/>
            <person name="Osuna-Cruz C.M."/>
            <person name="Vancaester E."/>
            <person name="Stenow R."/>
            <person name="Vandepoele K."/>
            <person name="Ploug H."/>
            <person name="Bruchert V."/>
            <person name="Godhe A."/>
            <person name="Topel M."/>
        </authorList>
    </citation>
    <scope>NUCLEOTIDE SEQUENCE</scope>
    <source>
        <strain evidence="2">R05AC</strain>
    </source>
</reference>
<gene>
    <name evidence="2" type="ORF">QTG54_012945</name>
</gene>
<protein>
    <recommendedName>
        <fullName evidence="1">ASPIC/UnbV domain-containing protein</fullName>
    </recommendedName>
</protein>
<dbReference type="AlphaFoldDB" id="A0AAD8XZK6"/>
<accession>A0AAD8XZK6</accession>
<dbReference type="Pfam" id="PF07593">
    <property type="entry name" value="UnbV_ASPIC"/>
    <property type="match status" value="1"/>
</dbReference>
<evidence type="ECO:0000313" key="3">
    <source>
        <dbReference type="Proteomes" id="UP001224775"/>
    </source>
</evidence>
<dbReference type="Proteomes" id="UP001224775">
    <property type="component" value="Unassembled WGS sequence"/>
</dbReference>
<proteinExistence type="predicted"/>